<dbReference type="EMBL" id="CAFZ01000101">
    <property type="protein sequence ID" value="CCA70979.1"/>
    <property type="molecule type" value="Genomic_DNA"/>
</dbReference>
<dbReference type="Proteomes" id="UP000007148">
    <property type="component" value="Unassembled WGS sequence"/>
</dbReference>
<gene>
    <name evidence="2" type="ORF">PIIN_04912</name>
</gene>
<feature type="compositionally biased region" description="Polar residues" evidence="1">
    <location>
        <begin position="151"/>
        <end position="160"/>
    </location>
</feature>
<feature type="compositionally biased region" description="Low complexity" evidence="1">
    <location>
        <begin position="571"/>
        <end position="585"/>
    </location>
</feature>
<dbReference type="OMA" id="PNANYMG"/>
<protein>
    <recommendedName>
        <fullName evidence="4">MIT domain-containing protein</fullName>
    </recommendedName>
</protein>
<dbReference type="OrthoDB" id="2245455at2759"/>
<organism evidence="2 3">
    <name type="scientific">Serendipita indica (strain DSM 11827)</name>
    <name type="common">Root endophyte fungus</name>
    <name type="synonym">Piriformospora indica</name>
    <dbReference type="NCBI Taxonomy" id="1109443"/>
    <lineage>
        <taxon>Eukaryota</taxon>
        <taxon>Fungi</taxon>
        <taxon>Dikarya</taxon>
        <taxon>Basidiomycota</taxon>
        <taxon>Agaricomycotina</taxon>
        <taxon>Agaricomycetes</taxon>
        <taxon>Sebacinales</taxon>
        <taxon>Serendipitaceae</taxon>
        <taxon>Serendipita</taxon>
    </lineage>
</organism>
<dbReference type="HOGENOM" id="CLU_266683_0_0_1"/>
<evidence type="ECO:0000256" key="1">
    <source>
        <dbReference type="SAM" id="MobiDB-lite"/>
    </source>
</evidence>
<sequence>MSDLDGAYGQSPLATLNPAYSQPRMQSMNQITGTRRPSRASYKPANPPPNIALPATPSFSTNQSSSLQHPPQSLKPLHHASTAAQRGPSPIAAHPYSAQSLASTPDLEHDISDDYYHPTDLAHHAHYRSYANNDSVDMAIPSQPAAFAADSRQSSSSALNAPSYPGGPPSPALPRDRSPAVSPGSYFAAYPPASGVSFRERSGSANSTSSVEILAQAAPLLPHQAQSSNQTSHRTSPSMASSVPASESSQRGKRASSSRSHPHKSRPSTRKALTAALELAKVAVQLDGTSDDPHGAVKAYAKSVRLLREVMERVMRGEDSPSTSSSTRAGEADDQRPIGRRRSVVAKEEEVRRLKAIHDTYADRMKILCLIYSISDPLSTPTEDHLSKTPEAEEPVSGPSSSVPQPALPPQSEQVDATATLPASVHPVSNGPYDVETDEGSEVDLDAVTIRRHQEQATPTPESEWEGDSEVERRGLSQDRLHADDREPEGTLLAYNLPSPQEDIRHEDTGTLSGNDTSLIPPAGTAAKVAVGDAPLPSSGPPVVHVTVGGRTSILPPPRPPPTGPLPTRPRLPSGTVVPAQLLNQPLPPLPPQQPSEPASHPIHPQHQPTLTRQSSASSVSAVSGVSSVASGSSAASNAHQTTPAAQVGPAASLAAPNAFGGRPRGNSNAHGRTQSNADRLVVVNEEREEEETGPTIPAKDAQPASPPQEYRYRSRSSSMVSLKDRDRAKAQVLGANGLVPPVPTLSASSSPSATPTVPANHVASKPSTVDQFTVSNPSASSPDLTSFGPRVTPRARGSSIGSAVTHSSEDIATNTVPVPAIPYTAGAPPPLSGPIVIPGAMGSGAEGPVKISPTPTSGTISQRRIKNATTGSTPPPAPSSGTSSALGKLTSAILPAATATSLGLTGRNRAASNPGKWTPGLFNVAVGEAAARAPGPAPPMSAGGRRQFPGNGKYQSFGVPSANASTASLVAGGSGTGTPTPSVAVAGLPASSLPPSPPSLSVLRPYFLMALLRRSMVDRSGGYVTPRLHIPHEVWTQGSAKLTNMPEKIKVIDVLASALEDLTSASLDFCGASSAIAASTGGADGNRKQAERWASKLEEFDRTFSQLAETFGKKLGVGTGFVVKKSVGMAAWGNKFLDRISTAGKQYDSPIAHANLLTRFLTQVQLLDEHTRALHTSPQPPCYNSLPQDVRSRIEVALSDISELFAKVVLTFVFRDLSVMLDKYHKTCDRWIQSNPGNPP</sequence>
<feature type="compositionally biased region" description="Basic and acidic residues" evidence="1">
    <location>
        <begin position="470"/>
        <end position="489"/>
    </location>
</feature>
<feature type="compositionally biased region" description="Polar residues" evidence="1">
    <location>
        <begin position="12"/>
        <end position="35"/>
    </location>
</feature>
<feature type="compositionally biased region" description="Low complexity" evidence="1">
    <location>
        <begin position="395"/>
        <end position="405"/>
    </location>
</feature>
<feature type="region of interest" description="Disordered" evidence="1">
    <location>
        <begin position="1"/>
        <end position="104"/>
    </location>
</feature>
<evidence type="ECO:0008006" key="4">
    <source>
        <dbReference type="Google" id="ProtNLM"/>
    </source>
</evidence>
<evidence type="ECO:0000313" key="3">
    <source>
        <dbReference type="Proteomes" id="UP000007148"/>
    </source>
</evidence>
<feature type="region of interest" description="Disordered" evidence="1">
    <location>
        <begin position="222"/>
        <end position="270"/>
    </location>
</feature>
<feature type="compositionally biased region" description="Low complexity" evidence="1">
    <location>
        <begin position="615"/>
        <end position="637"/>
    </location>
</feature>
<feature type="compositionally biased region" description="Polar residues" evidence="1">
    <location>
        <begin position="800"/>
        <end position="809"/>
    </location>
</feature>
<reference evidence="2 3" key="1">
    <citation type="journal article" date="2011" name="PLoS Pathog.">
        <title>Endophytic Life Strategies Decoded by Genome and Transcriptome Analyses of the Mutualistic Root Symbiont Piriformospora indica.</title>
        <authorList>
            <person name="Zuccaro A."/>
            <person name="Lahrmann U."/>
            <person name="Guldener U."/>
            <person name="Langen G."/>
            <person name="Pfiffi S."/>
            <person name="Biedenkopf D."/>
            <person name="Wong P."/>
            <person name="Samans B."/>
            <person name="Grimm C."/>
            <person name="Basiewicz M."/>
            <person name="Murat C."/>
            <person name="Martin F."/>
            <person name="Kogel K.H."/>
        </authorList>
    </citation>
    <scope>NUCLEOTIDE SEQUENCE [LARGE SCALE GENOMIC DNA]</scope>
    <source>
        <strain evidence="2 3">DSM 11827</strain>
    </source>
</reference>
<feature type="compositionally biased region" description="Pro residues" evidence="1">
    <location>
        <begin position="586"/>
        <end position="595"/>
    </location>
</feature>
<comment type="caution">
    <text evidence="2">The sequence shown here is derived from an EMBL/GenBank/DDBJ whole genome shotgun (WGS) entry which is preliminary data.</text>
</comment>
<feature type="compositionally biased region" description="Low complexity" evidence="1">
    <location>
        <begin position="236"/>
        <end position="249"/>
    </location>
</feature>
<feature type="compositionally biased region" description="Low complexity" evidence="1">
    <location>
        <begin position="52"/>
        <end position="75"/>
    </location>
</feature>
<feature type="region of interest" description="Disordered" evidence="1">
    <location>
        <begin position="867"/>
        <end position="886"/>
    </location>
</feature>
<feature type="compositionally biased region" description="Basic residues" evidence="1">
    <location>
        <begin position="251"/>
        <end position="269"/>
    </location>
</feature>
<keyword evidence="3" id="KW-1185">Reference proteome</keyword>
<feature type="region of interest" description="Disordered" evidence="1">
    <location>
        <begin position="453"/>
        <end position="809"/>
    </location>
</feature>
<evidence type="ECO:0000313" key="2">
    <source>
        <dbReference type="EMBL" id="CCA70979.1"/>
    </source>
</evidence>
<dbReference type="eggNOG" id="ENOG502QZS0">
    <property type="taxonomic scope" value="Eukaryota"/>
</dbReference>
<dbReference type="PANTHER" id="PTHR37327">
    <property type="entry name" value="CHROMOSOME 1, WHOLE GENOME SHOTGUN SEQUENCE"/>
    <property type="match status" value="1"/>
</dbReference>
<feature type="compositionally biased region" description="Polar residues" evidence="1">
    <location>
        <begin position="666"/>
        <end position="678"/>
    </location>
</feature>
<proteinExistence type="predicted"/>
<dbReference type="STRING" id="1109443.G4TI33"/>
<feature type="region of interest" description="Disordered" evidence="1">
    <location>
        <begin position="146"/>
        <end position="184"/>
    </location>
</feature>
<feature type="compositionally biased region" description="Low complexity" evidence="1">
    <location>
        <begin position="745"/>
        <end position="760"/>
    </location>
</feature>
<feature type="compositionally biased region" description="Polar residues" evidence="1">
    <location>
        <begin position="766"/>
        <end position="785"/>
    </location>
</feature>
<accession>G4TI33</accession>
<feature type="region of interest" description="Disordered" evidence="1">
    <location>
        <begin position="379"/>
        <end position="417"/>
    </location>
</feature>
<feature type="compositionally biased region" description="Pro residues" evidence="1">
    <location>
        <begin position="555"/>
        <end position="570"/>
    </location>
</feature>
<dbReference type="AlphaFoldDB" id="G4TI33"/>
<feature type="compositionally biased region" description="Basic and acidic residues" evidence="1">
    <location>
        <begin position="382"/>
        <end position="391"/>
    </location>
</feature>
<dbReference type="PANTHER" id="PTHR37327:SF1">
    <property type="entry name" value="MICROTUBULE INTERACTING AND TRANSPORT DOMAIN-CONTAINING PROTEIN"/>
    <property type="match status" value="1"/>
</dbReference>
<name>G4TI33_SERID</name>
<dbReference type="InParanoid" id="G4TI33"/>
<feature type="region of interest" description="Disordered" evidence="1">
    <location>
        <begin position="314"/>
        <end position="349"/>
    </location>
</feature>